<dbReference type="AlphaFoldDB" id="A0A3D6BV96"/>
<dbReference type="Proteomes" id="UP000263268">
    <property type="component" value="Unassembled WGS sequence"/>
</dbReference>
<accession>A0A3D6BV96</accession>
<reference evidence="1 2" key="1">
    <citation type="journal article" date="2018" name="Nat. Biotechnol.">
        <title>A standardized bacterial taxonomy based on genome phylogeny substantially revises the tree of life.</title>
        <authorList>
            <person name="Parks D.H."/>
            <person name="Chuvochina M."/>
            <person name="Waite D.W."/>
            <person name="Rinke C."/>
            <person name="Skarshewski A."/>
            <person name="Chaumeil P.A."/>
            <person name="Hugenholtz P."/>
        </authorList>
    </citation>
    <scope>NUCLEOTIDE SEQUENCE [LARGE SCALE GENOMIC DNA]</scope>
    <source>
        <strain evidence="1">UBA10227</strain>
    </source>
</reference>
<gene>
    <name evidence="1" type="ORF">DHV22_16940</name>
</gene>
<dbReference type="SUPFAM" id="SSF52540">
    <property type="entry name" value="P-loop containing nucleoside triphosphate hydrolases"/>
    <property type="match status" value="1"/>
</dbReference>
<dbReference type="Gene3D" id="3.40.50.300">
    <property type="entry name" value="P-loop containing nucleotide triphosphate hydrolases"/>
    <property type="match status" value="1"/>
</dbReference>
<proteinExistence type="predicted"/>
<dbReference type="EMBL" id="DPRK01000270">
    <property type="protein sequence ID" value="HCY83161.1"/>
    <property type="molecule type" value="Genomic_DNA"/>
</dbReference>
<dbReference type="InterPro" id="IPR027417">
    <property type="entry name" value="P-loop_NTPase"/>
</dbReference>
<organism evidence="1 2">
    <name type="scientific">Xanthomarina gelatinilytica</name>
    <dbReference type="NCBI Taxonomy" id="1137281"/>
    <lineage>
        <taxon>Bacteria</taxon>
        <taxon>Pseudomonadati</taxon>
        <taxon>Bacteroidota</taxon>
        <taxon>Flavobacteriia</taxon>
        <taxon>Flavobacteriales</taxon>
        <taxon>Flavobacteriaceae</taxon>
        <taxon>Xanthomarina</taxon>
    </lineage>
</organism>
<comment type="caution">
    <text evidence="1">The sequence shown here is derived from an EMBL/GenBank/DDBJ whole genome shotgun (WGS) entry which is preliminary data.</text>
</comment>
<sequence>MAGRALTVQNLYSKKYKTYEFTGIFKEIFGNPSTSGIWIIYGKDKNGKTWGTLLIVDYLSQFTKVWYISAEEGTDMEFQAAAKRANIDPKNRNIHFSEYVSIEDIKARLNARKAPKVVVIDNLSMYKGELTSDGVKQLKLEFPKTHFIMVAHEERGQPYTAAAVMAKKLAKVIIRVQGLALMVGGRVPGGNVIIDEKKAVLYHGTDITKN</sequence>
<evidence type="ECO:0000313" key="1">
    <source>
        <dbReference type="EMBL" id="HCY83161.1"/>
    </source>
</evidence>
<protein>
    <recommendedName>
        <fullName evidence="3">AAA+ ATPase domain-containing protein</fullName>
    </recommendedName>
</protein>
<evidence type="ECO:0000313" key="2">
    <source>
        <dbReference type="Proteomes" id="UP000263268"/>
    </source>
</evidence>
<evidence type="ECO:0008006" key="3">
    <source>
        <dbReference type="Google" id="ProtNLM"/>
    </source>
</evidence>
<name>A0A3D6BV96_9FLAO</name>